<dbReference type="InterPro" id="IPR018490">
    <property type="entry name" value="cNMP-bd_dom_sf"/>
</dbReference>
<dbReference type="EMBL" id="JQJD01000014">
    <property type="protein sequence ID" value="KGN81991.1"/>
    <property type="molecule type" value="Genomic_DNA"/>
</dbReference>
<keyword evidence="3" id="KW-0418">Kinase</keyword>
<evidence type="ECO:0000259" key="1">
    <source>
        <dbReference type="PROSITE" id="PS50042"/>
    </source>
</evidence>
<dbReference type="RefSeq" id="WP_025836684.1">
    <property type="nucleotide sequence ID" value="NZ_FUWL01000003.1"/>
</dbReference>
<dbReference type="OrthoDB" id="680421at2"/>
<keyword evidence="3" id="KW-0808">Transferase</keyword>
<name>A0A099WWQ4_PORCN</name>
<dbReference type="STRING" id="36874.HQ34_06280"/>
<evidence type="ECO:0000313" key="2">
    <source>
        <dbReference type="EMBL" id="KGN81991.1"/>
    </source>
</evidence>
<feature type="domain" description="Cyclic nucleotide-binding" evidence="1">
    <location>
        <begin position="16"/>
        <end position="116"/>
    </location>
</feature>
<dbReference type="eggNOG" id="COG0664">
    <property type="taxonomic scope" value="Bacteria"/>
</dbReference>
<evidence type="ECO:0000313" key="3">
    <source>
        <dbReference type="EMBL" id="SJZ31767.1"/>
    </source>
</evidence>
<proteinExistence type="predicted"/>
<organism evidence="2 4">
    <name type="scientific">Porphyromonas cangingivalis</name>
    <dbReference type="NCBI Taxonomy" id="36874"/>
    <lineage>
        <taxon>Bacteria</taxon>
        <taxon>Pseudomonadati</taxon>
        <taxon>Bacteroidota</taxon>
        <taxon>Bacteroidia</taxon>
        <taxon>Bacteroidales</taxon>
        <taxon>Porphyromonadaceae</taxon>
        <taxon>Porphyromonas</taxon>
    </lineage>
</organism>
<dbReference type="EMBL" id="FUWL01000003">
    <property type="protein sequence ID" value="SJZ31767.1"/>
    <property type="molecule type" value="Genomic_DNA"/>
</dbReference>
<reference evidence="3 5" key="2">
    <citation type="submission" date="2017-02" db="EMBL/GenBank/DDBJ databases">
        <authorList>
            <person name="Peterson S.W."/>
        </authorList>
    </citation>
    <scope>NUCLEOTIDE SEQUENCE [LARGE SCALE GENOMIC DNA]</scope>
    <source>
        <strain evidence="3 5">ATCC 700135</strain>
    </source>
</reference>
<dbReference type="Proteomes" id="UP000030125">
    <property type="component" value="Unassembled WGS sequence"/>
</dbReference>
<dbReference type="GO" id="GO:0016301">
    <property type="term" value="F:kinase activity"/>
    <property type="evidence" value="ECO:0007669"/>
    <property type="project" value="UniProtKB-KW"/>
</dbReference>
<sequence>MREYFFDDFLRSNVPLTDEQRVMLFEHSMVKEYDRGDFILSAGETCVHRFFIERGAIREYSIDPKGKEHLLFFAVEGWFLMNVDSVFFNLPSNHFIQAIEPTRLLLINENQLQKLVREDPAFAELDRQLLYEHIQMLHRRITLLQSASAEERYLQFIKDFPEIPLRVPQTMIASYLGITPESLSRVRRAIAKGG</sequence>
<dbReference type="InterPro" id="IPR014710">
    <property type="entry name" value="RmlC-like_jellyroll"/>
</dbReference>
<dbReference type="SUPFAM" id="SSF51206">
    <property type="entry name" value="cAMP-binding domain-like"/>
    <property type="match status" value="1"/>
</dbReference>
<protein>
    <submittedName>
        <fullName evidence="3">cAMP-binding domain of CRP or a regulatory subunit of cAMP-dependent protein kinases</fullName>
    </submittedName>
</protein>
<keyword evidence="4" id="KW-1185">Reference proteome</keyword>
<dbReference type="InterPro" id="IPR000595">
    <property type="entry name" value="cNMP-bd_dom"/>
</dbReference>
<dbReference type="AlphaFoldDB" id="A0A099WWQ4"/>
<dbReference type="Pfam" id="PF00027">
    <property type="entry name" value="cNMP_binding"/>
    <property type="match status" value="1"/>
</dbReference>
<reference evidence="2 4" key="1">
    <citation type="submission" date="2014-08" db="EMBL/GenBank/DDBJ databases">
        <title>Porphyromonas cangingivalis strain:COT-109_OH1386 Genome sequencing.</title>
        <authorList>
            <person name="Wallis C."/>
            <person name="Deusch O."/>
            <person name="O'Flynn C."/>
            <person name="Davis I."/>
            <person name="Jospin G."/>
            <person name="Darling A.E."/>
            <person name="Coil D.A."/>
            <person name="Alexiev A."/>
            <person name="Horsfall A."/>
            <person name="Kirkwood N."/>
            <person name="Harris S."/>
            <person name="Eisen J.A."/>
        </authorList>
    </citation>
    <scope>NUCLEOTIDE SEQUENCE [LARGE SCALE GENOMIC DNA]</scope>
    <source>
        <strain evidence="4">COT-109 OH1386</strain>
        <strain evidence="2">COT-109_OH1386</strain>
    </source>
</reference>
<evidence type="ECO:0000313" key="4">
    <source>
        <dbReference type="Proteomes" id="UP000030125"/>
    </source>
</evidence>
<dbReference type="PROSITE" id="PS50042">
    <property type="entry name" value="CNMP_BINDING_3"/>
    <property type="match status" value="1"/>
</dbReference>
<accession>A0A099WWQ4</accession>
<dbReference type="Gene3D" id="2.60.120.10">
    <property type="entry name" value="Jelly Rolls"/>
    <property type="match status" value="1"/>
</dbReference>
<dbReference type="CDD" id="cd00038">
    <property type="entry name" value="CAP_ED"/>
    <property type="match status" value="1"/>
</dbReference>
<gene>
    <name evidence="2" type="ORF">HQ35_03065</name>
    <name evidence="3" type="ORF">SAMN02745205_00175</name>
</gene>
<evidence type="ECO:0000313" key="5">
    <source>
        <dbReference type="Proteomes" id="UP000189956"/>
    </source>
</evidence>
<dbReference type="Proteomes" id="UP000189956">
    <property type="component" value="Unassembled WGS sequence"/>
</dbReference>